<dbReference type="InterPro" id="IPR035906">
    <property type="entry name" value="MetI-like_sf"/>
</dbReference>
<dbReference type="PANTHER" id="PTHR43848">
    <property type="entry name" value="PUTRESCINE TRANSPORT SYSTEM PERMEASE PROTEIN POTI"/>
    <property type="match status" value="1"/>
</dbReference>
<evidence type="ECO:0000256" key="6">
    <source>
        <dbReference type="ARBA" id="ARBA00022989"/>
    </source>
</evidence>
<keyword evidence="3 8" id="KW-0813">Transport</keyword>
<keyword evidence="6 8" id="KW-1133">Transmembrane helix</keyword>
<evidence type="ECO:0000256" key="3">
    <source>
        <dbReference type="ARBA" id="ARBA00022448"/>
    </source>
</evidence>
<gene>
    <name evidence="10" type="ORF">J2045_000878</name>
</gene>
<name>A0ABU0G3E6_9HYPH</name>
<dbReference type="PROSITE" id="PS50928">
    <property type="entry name" value="ABC_TM1"/>
    <property type="match status" value="1"/>
</dbReference>
<evidence type="ECO:0000256" key="8">
    <source>
        <dbReference type="RuleBase" id="RU363032"/>
    </source>
</evidence>
<evidence type="ECO:0000256" key="7">
    <source>
        <dbReference type="ARBA" id="ARBA00023136"/>
    </source>
</evidence>
<organism evidence="10 11">
    <name type="scientific">Peteryoungia aggregata LMG 23059</name>
    <dbReference type="NCBI Taxonomy" id="1368425"/>
    <lineage>
        <taxon>Bacteria</taxon>
        <taxon>Pseudomonadati</taxon>
        <taxon>Pseudomonadota</taxon>
        <taxon>Alphaproteobacteria</taxon>
        <taxon>Hyphomicrobiales</taxon>
        <taxon>Rhizobiaceae</taxon>
        <taxon>Peteryoungia</taxon>
    </lineage>
</organism>
<proteinExistence type="inferred from homology"/>
<comment type="similarity">
    <text evidence="2">Belongs to the binding-protein-dependent transport system permease family. CysTW subfamily.</text>
</comment>
<comment type="subcellular location">
    <subcellularLocation>
        <location evidence="1 8">Cell membrane</location>
        <topology evidence="1 8">Multi-pass membrane protein</topology>
    </subcellularLocation>
</comment>
<evidence type="ECO:0000256" key="2">
    <source>
        <dbReference type="ARBA" id="ARBA00007069"/>
    </source>
</evidence>
<dbReference type="RefSeq" id="WP_166600608.1">
    <property type="nucleotide sequence ID" value="NZ_JAUSUW010000002.1"/>
</dbReference>
<feature type="transmembrane region" description="Helical" evidence="8">
    <location>
        <begin position="100"/>
        <end position="126"/>
    </location>
</feature>
<feature type="transmembrane region" description="Helical" evidence="8">
    <location>
        <begin position="12"/>
        <end position="33"/>
    </location>
</feature>
<evidence type="ECO:0000313" key="10">
    <source>
        <dbReference type="EMBL" id="MDQ0419865.1"/>
    </source>
</evidence>
<dbReference type="CDD" id="cd06261">
    <property type="entry name" value="TM_PBP2"/>
    <property type="match status" value="1"/>
</dbReference>
<reference evidence="10 11" key="1">
    <citation type="submission" date="2023-07" db="EMBL/GenBank/DDBJ databases">
        <title>Genomic Encyclopedia of Type Strains, Phase IV (KMG-IV): sequencing the most valuable type-strain genomes for metagenomic binning, comparative biology and taxonomic classification.</title>
        <authorList>
            <person name="Goeker M."/>
        </authorList>
    </citation>
    <scope>NUCLEOTIDE SEQUENCE [LARGE SCALE GENOMIC DNA]</scope>
    <source>
        <strain evidence="10 11">DSM 1111</strain>
    </source>
</reference>
<dbReference type="InterPro" id="IPR051789">
    <property type="entry name" value="Bact_Polyamine_Transport"/>
</dbReference>
<keyword evidence="7 8" id="KW-0472">Membrane</keyword>
<dbReference type="Pfam" id="PF00528">
    <property type="entry name" value="BPD_transp_1"/>
    <property type="match status" value="1"/>
</dbReference>
<feature type="domain" description="ABC transmembrane type-1" evidence="9">
    <location>
        <begin position="66"/>
        <end position="254"/>
    </location>
</feature>
<dbReference type="InterPro" id="IPR000515">
    <property type="entry name" value="MetI-like"/>
</dbReference>
<dbReference type="PANTHER" id="PTHR43848:SF2">
    <property type="entry name" value="PUTRESCINE TRANSPORT SYSTEM PERMEASE PROTEIN POTI"/>
    <property type="match status" value="1"/>
</dbReference>
<sequence length="273" mass="29567">MSVLNPSRWRLLPIYMAIYLAFLYLPLLLLPVFSFNDAAAPRFPLSGFTTKWYASLWGNSEMLDAAFNSLVVGLCVSVLSTGLAICAARAVTRYRFRGRAAANGLIMAPLFLPEIIVAVSLLMIILQVGLELSLATVILGQVVFCLPYSMAVLTAGFDGFDRSLEEASLDLGETAFGTFFRVTLPVVAPAILSSLLVSFTISLDEFLLAFFLSGTEPTLPVYIWGQLRFTAKLPGVLALGSIMLVLSICLLVAAELLRRRAERHLSAGAAAHV</sequence>
<evidence type="ECO:0000256" key="4">
    <source>
        <dbReference type="ARBA" id="ARBA00022475"/>
    </source>
</evidence>
<keyword evidence="5 8" id="KW-0812">Transmembrane</keyword>
<evidence type="ECO:0000313" key="11">
    <source>
        <dbReference type="Proteomes" id="UP001238496"/>
    </source>
</evidence>
<dbReference type="Proteomes" id="UP001238496">
    <property type="component" value="Unassembled WGS sequence"/>
</dbReference>
<accession>A0ABU0G3E6</accession>
<keyword evidence="4" id="KW-1003">Cell membrane</keyword>
<feature type="transmembrane region" description="Helical" evidence="8">
    <location>
        <begin position="236"/>
        <end position="257"/>
    </location>
</feature>
<protein>
    <submittedName>
        <fullName evidence="10">Spermidine/putrescine transport system permease protein</fullName>
    </submittedName>
</protein>
<keyword evidence="11" id="KW-1185">Reference proteome</keyword>
<evidence type="ECO:0000256" key="5">
    <source>
        <dbReference type="ARBA" id="ARBA00022692"/>
    </source>
</evidence>
<feature type="transmembrane region" description="Helical" evidence="8">
    <location>
        <begin position="65"/>
        <end position="88"/>
    </location>
</feature>
<feature type="transmembrane region" description="Helical" evidence="8">
    <location>
        <begin position="178"/>
        <end position="201"/>
    </location>
</feature>
<evidence type="ECO:0000256" key="1">
    <source>
        <dbReference type="ARBA" id="ARBA00004651"/>
    </source>
</evidence>
<dbReference type="SUPFAM" id="SSF161098">
    <property type="entry name" value="MetI-like"/>
    <property type="match status" value="1"/>
</dbReference>
<dbReference type="EMBL" id="JAUSUW010000002">
    <property type="protein sequence ID" value="MDQ0419865.1"/>
    <property type="molecule type" value="Genomic_DNA"/>
</dbReference>
<comment type="caution">
    <text evidence="10">The sequence shown here is derived from an EMBL/GenBank/DDBJ whole genome shotgun (WGS) entry which is preliminary data.</text>
</comment>
<evidence type="ECO:0000259" key="9">
    <source>
        <dbReference type="PROSITE" id="PS50928"/>
    </source>
</evidence>
<dbReference type="Gene3D" id="1.10.3720.10">
    <property type="entry name" value="MetI-like"/>
    <property type="match status" value="1"/>
</dbReference>